<accession>A0AAF5PL74</accession>
<name>A0AAF5PL74_WUCBA</name>
<reference evidence="2" key="3">
    <citation type="submission" date="2024-02" db="UniProtKB">
        <authorList>
            <consortium name="WormBaseParasite"/>
        </authorList>
    </citation>
    <scope>IDENTIFICATION</scope>
    <source>
        <strain evidence="2">pt0022</strain>
    </source>
</reference>
<evidence type="ECO:0000313" key="1">
    <source>
        <dbReference type="Proteomes" id="UP000093561"/>
    </source>
</evidence>
<dbReference type="WBParaSite" id="mrna-Wban_02265">
    <property type="protein sequence ID" value="mrna-Wban_02265"/>
    <property type="gene ID" value="Wban_02265"/>
</dbReference>
<protein>
    <submittedName>
        <fullName evidence="2">Uncharacterized protein</fullName>
    </submittedName>
</protein>
<dbReference type="Proteomes" id="UP000093561">
    <property type="component" value="Unassembled WGS sequence"/>
</dbReference>
<organism evidence="1 2">
    <name type="scientific">Wuchereria bancrofti</name>
    <dbReference type="NCBI Taxonomy" id="6293"/>
    <lineage>
        <taxon>Eukaryota</taxon>
        <taxon>Metazoa</taxon>
        <taxon>Ecdysozoa</taxon>
        <taxon>Nematoda</taxon>
        <taxon>Chromadorea</taxon>
        <taxon>Rhabditida</taxon>
        <taxon>Spirurina</taxon>
        <taxon>Spiruromorpha</taxon>
        <taxon>Filarioidea</taxon>
        <taxon>Onchocercidae</taxon>
        <taxon>Wuchereria</taxon>
    </lineage>
</organism>
<dbReference type="AlphaFoldDB" id="A0AAF5PL74"/>
<evidence type="ECO:0000313" key="2">
    <source>
        <dbReference type="WBParaSite" id="mrna-Wban_02265"/>
    </source>
</evidence>
<proteinExistence type="predicted"/>
<reference evidence="1" key="1">
    <citation type="submission" date="2015-03" db="EMBL/GenBank/DDBJ databases">
        <title>Wuchereria bancrofti Genome Sequencing Papua New Guinea Strain.</title>
        <authorList>
            <person name="Small S.T."/>
            <person name="Serre D."/>
            <person name="Zimmerman P.A."/>
        </authorList>
    </citation>
    <scope>NUCLEOTIDE SEQUENCE [LARGE SCALE GENOMIC DNA]</scope>
    <source>
        <strain evidence="1">pt0022</strain>
    </source>
</reference>
<reference evidence="1" key="2">
    <citation type="journal article" date="2016" name="Mol. Ecol.">
        <title>Population genomics of the filarial nematode parasite Wuchereria bancrofti from mosquitoes.</title>
        <authorList>
            <person name="Small S.T."/>
            <person name="Reimer L.J."/>
            <person name="Tisch D.J."/>
            <person name="King C.L."/>
            <person name="Christensen B.M."/>
            <person name="Siba P.M."/>
            <person name="Kazura J.W."/>
            <person name="Serre D."/>
            <person name="Zimmerman P.A."/>
        </authorList>
    </citation>
    <scope>NUCLEOTIDE SEQUENCE</scope>
    <source>
        <strain evidence="1">pt0022</strain>
    </source>
</reference>
<sequence>MLLQMFFFYKCSHWIISCWSTPKNLYFSV</sequence>